<proteinExistence type="predicted"/>
<evidence type="ECO:0000256" key="1">
    <source>
        <dbReference type="SAM" id="MobiDB-lite"/>
    </source>
</evidence>
<accession>A0A1H2R8H9</accession>
<feature type="region of interest" description="Disordered" evidence="1">
    <location>
        <begin position="1"/>
        <end position="66"/>
    </location>
</feature>
<dbReference type="EMBL" id="FNMZ01000001">
    <property type="protein sequence ID" value="SDW15762.1"/>
    <property type="molecule type" value="Genomic_DNA"/>
</dbReference>
<reference evidence="2 3" key="1">
    <citation type="submission" date="2016-10" db="EMBL/GenBank/DDBJ databases">
        <authorList>
            <person name="de Groot N.N."/>
        </authorList>
    </citation>
    <scope>NUCLEOTIDE SEQUENCE [LARGE SCALE GENOMIC DNA]</scope>
    <source>
        <strain evidence="2 3">DSM 17890</strain>
    </source>
</reference>
<dbReference type="Proteomes" id="UP000199118">
    <property type="component" value="Unassembled WGS sequence"/>
</dbReference>
<feature type="compositionally biased region" description="Acidic residues" evidence="1">
    <location>
        <begin position="208"/>
        <end position="217"/>
    </location>
</feature>
<gene>
    <name evidence="2" type="ORF">SAMN05444336_101271</name>
</gene>
<evidence type="ECO:0000313" key="3">
    <source>
        <dbReference type="Proteomes" id="UP000199118"/>
    </source>
</evidence>
<dbReference type="AlphaFoldDB" id="A0A1H2R8H9"/>
<sequence length="217" mass="22617">MSGGKKAGQAQKLAAAAAERMAAGRERAEQLSLLAPADRADASPPPPAEGERRGPGRPAGSRNRVKRAELRKMFAARGWAMPEDQLARLAGLDLGDGDLWERAMARAEQIIAWSGGEATPAARIAIVFQVAGEIRRANEALLPYGLAKVTPDQGGGAPVTFINLPAPVAQGAPGDGARVIEGEARTVAASVYAPPPMPSQPQRNQEVSGDEDEGSDE</sequence>
<name>A0A1H2R8H9_9RHOB</name>
<dbReference type="OrthoDB" id="7857897at2"/>
<evidence type="ECO:0000313" key="2">
    <source>
        <dbReference type="EMBL" id="SDW15762.1"/>
    </source>
</evidence>
<organism evidence="2 3">
    <name type="scientific">Albimonas donghaensis</name>
    <dbReference type="NCBI Taxonomy" id="356660"/>
    <lineage>
        <taxon>Bacteria</taxon>
        <taxon>Pseudomonadati</taxon>
        <taxon>Pseudomonadota</taxon>
        <taxon>Alphaproteobacteria</taxon>
        <taxon>Rhodobacterales</taxon>
        <taxon>Paracoccaceae</taxon>
        <taxon>Albimonas</taxon>
    </lineage>
</organism>
<dbReference type="STRING" id="356660.SAMN05444336_101271"/>
<keyword evidence="3" id="KW-1185">Reference proteome</keyword>
<feature type="region of interest" description="Disordered" evidence="1">
    <location>
        <begin position="191"/>
        <end position="217"/>
    </location>
</feature>
<feature type="compositionally biased region" description="Low complexity" evidence="1">
    <location>
        <begin position="7"/>
        <end position="21"/>
    </location>
</feature>
<dbReference type="RefSeq" id="WP_092679341.1">
    <property type="nucleotide sequence ID" value="NZ_FNMZ01000001.1"/>
</dbReference>
<protein>
    <submittedName>
        <fullName evidence="2">Uncharacterized protein</fullName>
    </submittedName>
</protein>